<dbReference type="EMBL" id="BIFS01000001">
    <property type="protein sequence ID" value="GCE19041.1"/>
    <property type="molecule type" value="Genomic_DNA"/>
</dbReference>
<name>A0A402AIT2_9CHLR</name>
<dbReference type="Proteomes" id="UP000287188">
    <property type="component" value="Unassembled WGS sequence"/>
</dbReference>
<dbReference type="InterPro" id="IPR008928">
    <property type="entry name" value="6-hairpin_glycosidase_sf"/>
</dbReference>
<proteinExistence type="predicted"/>
<evidence type="ECO:0008006" key="3">
    <source>
        <dbReference type="Google" id="ProtNLM"/>
    </source>
</evidence>
<dbReference type="InterPro" id="IPR012341">
    <property type="entry name" value="6hp_glycosidase-like_sf"/>
</dbReference>
<dbReference type="AlphaFoldDB" id="A0A402AIT2"/>
<protein>
    <recommendedName>
        <fullName evidence="3">Alpha-L-rhamnosidase six-hairpin glycosidase domain-containing protein</fullName>
    </recommendedName>
</protein>
<dbReference type="SUPFAM" id="SSF48208">
    <property type="entry name" value="Six-hairpin glycosidases"/>
    <property type="match status" value="1"/>
</dbReference>
<evidence type="ECO:0000313" key="1">
    <source>
        <dbReference type="EMBL" id="GCE19041.1"/>
    </source>
</evidence>
<dbReference type="Gene3D" id="1.50.10.10">
    <property type="match status" value="1"/>
</dbReference>
<dbReference type="GO" id="GO:0005975">
    <property type="term" value="P:carbohydrate metabolic process"/>
    <property type="evidence" value="ECO:0007669"/>
    <property type="project" value="InterPro"/>
</dbReference>
<sequence>MLAISVAIACSRGSFDTVVHSAQERQPFAGVTIQLWPWSIECDHKLENPYVTAGNRVYSVATQNGEFSEIGWRQPHEMSGVWDHPIKLLDGFWFGVSYGPATLIGPTRKIHWLTQATSWRMMPGEVEITYQLPGLDVVRQEYGIDDHEGILVRLLLRNREQKALDLQLHFLAHTDLRAAWLGEKRLVWRDGQDEAIYLDEQACIAAYNTVNPAYVLFGARKRPAAIAIGNDPTVMKQTPGHGISGHLRYALHIPEAGSEKMEYIIAGSTHSSNEASATFARLKDSFEELAQKQRQRYQNIVERCALRSDDELIETAFGWAKLNLQMLERVVPTIGQGICAGLPDFPWWFGKDTTFTALALVASGQFELALSSLRNLAHHSLIVNNNGSVVHEILTLGHIHDSGHMVEVPLFVRACYHVFQWTGDQQFLRDIYDFCVRGLQYVLDSTGPDDELCATGKGMIESRELQSGQGFKTLDIAAYTYQALLCLAELASAIGDNSRVSELHEKAQRIRKFVNTAWWLPEENLFGDIYSSVQEITAAHNLLRADGPLWPGDLKELEHTAAMLARYTEQHRSDETSLKQSHPWLLKHMIAAVPMETGLASREHATQALTRLESDEFTGPWGLYLNPERQPVTMTLPNGIMAAAEAQYQRMDQALTYSHHIARTLEQQMPGAFSEISPNGGCFIQAWSSYGIIWPVVHAFFGFQPNVAQHRVSFIPHFPTTWQTAQLHSVRVGNSSMELEVAKSSQDARIVLETQDLSYEVTLGYTWLGTTMPGRVTLNGEDVSFHTEVFHQGREDDETAQGCTLQIPTTRGLQRYELHLVW</sequence>
<evidence type="ECO:0000313" key="2">
    <source>
        <dbReference type="Proteomes" id="UP000287188"/>
    </source>
</evidence>
<gene>
    <name evidence="1" type="ORF">KDK_28410</name>
</gene>
<organism evidence="1 2">
    <name type="scientific">Dictyobacter kobayashii</name>
    <dbReference type="NCBI Taxonomy" id="2014872"/>
    <lineage>
        <taxon>Bacteria</taxon>
        <taxon>Bacillati</taxon>
        <taxon>Chloroflexota</taxon>
        <taxon>Ktedonobacteria</taxon>
        <taxon>Ktedonobacterales</taxon>
        <taxon>Dictyobacteraceae</taxon>
        <taxon>Dictyobacter</taxon>
    </lineage>
</organism>
<comment type="caution">
    <text evidence="1">The sequence shown here is derived from an EMBL/GenBank/DDBJ whole genome shotgun (WGS) entry which is preliminary data.</text>
</comment>
<accession>A0A402AIT2</accession>
<keyword evidence="2" id="KW-1185">Reference proteome</keyword>
<reference evidence="2" key="1">
    <citation type="submission" date="2018-12" db="EMBL/GenBank/DDBJ databases">
        <title>Tengunoibacter tsumagoiensis gen. nov., sp. nov., Dictyobacter kobayashii sp. nov., D. alpinus sp. nov., and D. joshuensis sp. nov. and description of Dictyobacteraceae fam. nov. within the order Ktedonobacterales isolated from Tengu-no-mugimeshi.</title>
        <authorList>
            <person name="Wang C.M."/>
            <person name="Zheng Y."/>
            <person name="Sakai Y."/>
            <person name="Toyoda A."/>
            <person name="Minakuchi Y."/>
            <person name="Abe K."/>
            <person name="Yokota A."/>
            <person name="Yabe S."/>
        </authorList>
    </citation>
    <scope>NUCLEOTIDE SEQUENCE [LARGE SCALE GENOMIC DNA]</scope>
    <source>
        <strain evidence="2">Uno11</strain>
    </source>
</reference>